<accession>A0A2H3C436</accession>
<keyword evidence="2" id="KW-1185">Reference proteome</keyword>
<evidence type="ECO:0000313" key="1">
    <source>
        <dbReference type="EMBL" id="PBK77839.1"/>
    </source>
</evidence>
<feature type="non-terminal residue" evidence="1">
    <location>
        <position position="50"/>
    </location>
</feature>
<feature type="non-terminal residue" evidence="1">
    <location>
        <position position="1"/>
    </location>
</feature>
<dbReference type="Proteomes" id="UP000218334">
    <property type="component" value="Unassembled WGS sequence"/>
</dbReference>
<dbReference type="EMBL" id="KZ293415">
    <property type="protein sequence ID" value="PBK77839.1"/>
    <property type="molecule type" value="Genomic_DNA"/>
</dbReference>
<reference evidence="2" key="1">
    <citation type="journal article" date="2017" name="Nat. Ecol. Evol.">
        <title>Genome expansion and lineage-specific genetic innovations in the forest pathogenic fungi Armillaria.</title>
        <authorList>
            <person name="Sipos G."/>
            <person name="Prasanna A.N."/>
            <person name="Walter M.C."/>
            <person name="O'Connor E."/>
            <person name="Balint B."/>
            <person name="Krizsan K."/>
            <person name="Kiss B."/>
            <person name="Hess J."/>
            <person name="Varga T."/>
            <person name="Slot J."/>
            <person name="Riley R."/>
            <person name="Boka B."/>
            <person name="Rigling D."/>
            <person name="Barry K."/>
            <person name="Lee J."/>
            <person name="Mihaltcheva S."/>
            <person name="LaButti K."/>
            <person name="Lipzen A."/>
            <person name="Waldron R."/>
            <person name="Moloney N.M."/>
            <person name="Sperisen C."/>
            <person name="Kredics L."/>
            <person name="Vagvoelgyi C."/>
            <person name="Patrignani A."/>
            <person name="Fitzpatrick D."/>
            <person name="Nagy I."/>
            <person name="Doyle S."/>
            <person name="Anderson J.B."/>
            <person name="Grigoriev I.V."/>
            <person name="Gueldener U."/>
            <person name="Muensterkoetter M."/>
            <person name="Nagy L.G."/>
        </authorList>
    </citation>
    <scope>NUCLEOTIDE SEQUENCE [LARGE SCALE GENOMIC DNA]</scope>
    <source>
        <strain evidence="2">28-4</strain>
    </source>
</reference>
<sequence length="50" mass="5373">FSSGSQNVSRFRHSLSDMSVCASTVLGSWAAVGLVPEDDIIADFKSRGKR</sequence>
<dbReference type="AlphaFoldDB" id="A0A2H3C436"/>
<name>A0A2H3C436_9AGAR</name>
<proteinExistence type="predicted"/>
<evidence type="ECO:0000313" key="2">
    <source>
        <dbReference type="Proteomes" id="UP000218334"/>
    </source>
</evidence>
<organism evidence="1 2">
    <name type="scientific">Armillaria solidipes</name>
    <dbReference type="NCBI Taxonomy" id="1076256"/>
    <lineage>
        <taxon>Eukaryota</taxon>
        <taxon>Fungi</taxon>
        <taxon>Dikarya</taxon>
        <taxon>Basidiomycota</taxon>
        <taxon>Agaricomycotina</taxon>
        <taxon>Agaricomycetes</taxon>
        <taxon>Agaricomycetidae</taxon>
        <taxon>Agaricales</taxon>
        <taxon>Marasmiineae</taxon>
        <taxon>Physalacriaceae</taxon>
        <taxon>Armillaria</taxon>
    </lineage>
</organism>
<gene>
    <name evidence="1" type="ORF">ARMSODRAFT_841491</name>
</gene>
<protein>
    <submittedName>
        <fullName evidence="1">Uncharacterized protein</fullName>
    </submittedName>
</protein>